<proteinExistence type="predicted"/>
<evidence type="ECO:0000256" key="1">
    <source>
        <dbReference type="ARBA" id="ARBA00022603"/>
    </source>
</evidence>
<dbReference type="GO" id="GO:0008171">
    <property type="term" value="F:O-methyltransferase activity"/>
    <property type="evidence" value="ECO:0007669"/>
    <property type="project" value="InterPro"/>
</dbReference>
<evidence type="ECO:0000256" key="2">
    <source>
        <dbReference type="ARBA" id="ARBA00022679"/>
    </source>
</evidence>
<reference evidence="4 5" key="1">
    <citation type="submission" date="2016-11" db="EMBL/GenBank/DDBJ databases">
        <authorList>
            <person name="Jaros S."/>
            <person name="Januszkiewicz K."/>
            <person name="Wedrychowicz H."/>
        </authorList>
    </citation>
    <scope>NUCLEOTIDE SEQUENCE [LARGE SCALE GENOMIC DNA]</scope>
    <source>
        <strain evidence="4 5">CGMCC 1.10190</strain>
    </source>
</reference>
<organism evidence="4 5">
    <name type="scientific">Pollutimonas bauzanensis</name>
    <dbReference type="NCBI Taxonomy" id="658167"/>
    <lineage>
        <taxon>Bacteria</taxon>
        <taxon>Pseudomonadati</taxon>
        <taxon>Pseudomonadota</taxon>
        <taxon>Betaproteobacteria</taxon>
        <taxon>Burkholderiales</taxon>
        <taxon>Alcaligenaceae</taxon>
        <taxon>Pollutimonas</taxon>
    </lineage>
</organism>
<dbReference type="Gene3D" id="3.40.50.150">
    <property type="entry name" value="Vaccinia Virus protein VP39"/>
    <property type="match status" value="1"/>
</dbReference>
<dbReference type="PANTHER" id="PTHR43167:SF1">
    <property type="entry name" value="PUTATIVE (AFU_ORTHOLOGUE AFUA_6G01830)-RELATED"/>
    <property type="match status" value="1"/>
</dbReference>
<name>A0A1M5Z8K6_9BURK</name>
<evidence type="ECO:0000313" key="5">
    <source>
        <dbReference type="Proteomes" id="UP000184226"/>
    </source>
</evidence>
<dbReference type="InterPro" id="IPR002935">
    <property type="entry name" value="SAM_O-MeTrfase"/>
</dbReference>
<gene>
    <name evidence="4" type="ORF">SAMN04488135_11311</name>
</gene>
<keyword evidence="5" id="KW-1185">Reference proteome</keyword>
<accession>A0A1M5Z8K6</accession>
<dbReference type="PANTHER" id="PTHR43167">
    <property type="entry name" value="PUTATIVE (AFU_ORTHOLOGUE AFUA_6G01830)-RELATED"/>
    <property type="match status" value="1"/>
</dbReference>
<dbReference type="STRING" id="658167.SAMN04488135_11311"/>
<dbReference type="SUPFAM" id="SSF53335">
    <property type="entry name" value="S-adenosyl-L-methionine-dependent methyltransferases"/>
    <property type="match status" value="1"/>
</dbReference>
<evidence type="ECO:0000256" key="3">
    <source>
        <dbReference type="ARBA" id="ARBA00022691"/>
    </source>
</evidence>
<evidence type="ECO:0000313" key="4">
    <source>
        <dbReference type="EMBL" id="SHI20448.1"/>
    </source>
</evidence>
<dbReference type="Pfam" id="PF13578">
    <property type="entry name" value="Methyltransf_24"/>
    <property type="match status" value="1"/>
</dbReference>
<keyword evidence="2 4" id="KW-0808">Transferase</keyword>
<dbReference type="EMBL" id="FQXE01000013">
    <property type="protein sequence ID" value="SHI20448.1"/>
    <property type="molecule type" value="Genomic_DNA"/>
</dbReference>
<keyword evidence="3" id="KW-0949">S-adenosyl-L-methionine</keyword>
<keyword evidence="1 4" id="KW-0489">Methyltransferase</keyword>
<dbReference type="RefSeq" id="WP_218599096.1">
    <property type="nucleotide sequence ID" value="NZ_FQXE01000013.1"/>
</dbReference>
<dbReference type="PROSITE" id="PS51682">
    <property type="entry name" value="SAM_OMT_I"/>
    <property type="match status" value="1"/>
</dbReference>
<dbReference type="InterPro" id="IPR029063">
    <property type="entry name" value="SAM-dependent_MTases_sf"/>
</dbReference>
<dbReference type="GO" id="GO:0032259">
    <property type="term" value="P:methylation"/>
    <property type="evidence" value="ECO:0007669"/>
    <property type="project" value="UniProtKB-KW"/>
</dbReference>
<dbReference type="CDD" id="cd02440">
    <property type="entry name" value="AdoMet_MTases"/>
    <property type="match status" value="1"/>
</dbReference>
<sequence>MISPLADPRAQAVLNRLHSQDARQLGSMILRYLPRMLLSPFRRHSGIDVSSTAEKTFLRDKLVALDADKGHLAYTFCRALDARQAIEVGTSFGVSTIYLAAALRDNTVAGGGERRVVGTEIEPSKAKAARANLAEAGLAAFAEIREGDALQTLQRIDGPVDFLLIDTWIPLALPALQLLKPHLRPGAIVMCDNVRQFARAYRDYTDFVRDPANGFRSMLWPKQGGVELSVRSDAPM</sequence>
<dbReference type="AlphaFoldDB" id="A0A1M5Z8K6"/>
<protein>
    <submittedName>
        <fullName evidence="4">Predicted O-methyltransferase YrrM</fullName>
    </submittedName>
</protein>
<dbReference type="Proteomes" id="UP000184226">
    <property type="component" value="Unassembled WGS sequence"/>
</dbReference>